<dbReference type="SUPFAM" id="SSF49265">
    <property type="entry name" value="Fibronectin type III"/>
    <property type="match status" value="2"/>
</dbReference>
<feature type="transmembrane region" description="Helical" evidence="2">
    <location>
        <begin position="40"/>
        <end position="59"/>
    </location>
</feature>
<dbReference type="PROSITE" id="PS50853">
    <property type="entry name" value="FN3"/>
    <property type="match status" value="3"/>
</dbReference>
<dbReference type="PANTHER" id="PTHR46708">
    <property type="entry name" value="TENASCIN"/>
    <property type="match status" value="1"/>
</dbReference>
<dbReference type="Pfam" id="PF20009">
    <property type="entry name" value="GEVED"/>
    <property type="match status" value="1"/>
</dbReference>
<dbReference type="NCBIfam" id="TIGR04183">
    <property type="entry name" value="Por_Secre_tail"/>
    <property type="match status" value="1"/>
</dbReference>
<evidence type="ECO:0000256" key="2">
    <source>
        <dbReference type="SAM" id="Phobius"/>
    </source>
</evidence>
<keyword evidence="2" id="KW-0472">Membrane</keyword>
<dbReference type="SMART" id="SM00060">
    <property type="entry name" value="FN3"/>
    <property type="match status" value="5"/>
</dbReference>
<keyword evidence="2" id="KW-1133">Transmembrane helix</keyword>
<dbReference type="InterPro" id="IPR013783">
    <property type="entry name" value="Ig-like_fold"/>
</dbReference>
<name>A0A431U2I3_9BACT</name>
<protein>
    <submittedName>
        <fullName evidence="4">T9SS type A sorting domain-containing protein</fullName>
    </submittedName>
</protein>
<dbReference type="Gene3D" id="2.60.40.10">
    <property type="entry name" value="Immunoglobulins"/>
    <property type="match status" value="3"/>
</dbReference>
<dbReference type="AlphaFoldDB" id="A0A431U2I3"/>
<accession>A0A431U2I3</accession>
<feature type="transmembrane region" description="Helical" evidence="2">
    <location>
        <begin position="6"/>
        <end position="28"/>
    </location>
</feature>
<evidence type="ECO:0000259" key="3">
    <source>
        <dbReference type="PROSITE" id="PS50853"/>
    </source>
</evidence>
<reference evidence="4 5" key="1">
    <citation type="submission" date="2018-12" db="EMBL/GenBank/DDBJ databases">
        <title>Hymenobacter gummosus sp. nov., isolated from a spring.</title>
        <authorList>
            <person name="Nie L."/>
        </authorList>
    </citation>
    <scope>NUCLEOTIDE SEQUENCE [LARGE SCALE GENOMIC DNA]</scope>
    <source>
        <strain evidence="4 5">KCTC 52166</strain>
    </source>
</reference>
<dbReference type="Proteomes" id="UP000282184">
    <property type="component" value="Unassembled WGS sequence"/>
</dbReference>
<gene>
    <name evidence="4" type="ORF">EJV47_12255</name>
</gene>
<dbReference type="Pfam" id="PF18962">
    <property type="entry name" value="Por_Secre_tail"/>
    <property type="match status" value="1"/>
</dbReference>
<dbReference type="CDD" id="cd00063">
    <property type="entry name" value="FN3"/>
    <property type="match status" value="3"/>
</dbReference>
<dbReference type="EMBL" id="RXOF01000006">
    <property type="protein sequence ID" value="RTQ49588.1"/>
    <property type="molecule type" value="Genomic_DNA"/>
</dbReference>
<evidence type="ECO:0000313" key="4">
    <source>
        <dbReference type="EMBL" id="RTQ49588.1"/>
    </source>
</evidence>
<comment type="caution">
    <text evidence="4">The sequence shown here is derived from an EMBL/GenBank/DDBJ whole genome shotgun (WGS) entry which is preliminary data.</text>
</comment>
<evidence type="ECO:0000256" key="1">
    <source>
        <dbReference type="ARBA" id="ARBA00022737"/>
    </source>
</evidence>
<dbReference type="InterPro" id="IPR026444">
    <property type="entry name" value="Secre_tail"/>
</dbReference>
<dbReference type="InterPro" id="IPR003961">
    <property type="entry name" value="FN3_dom"/>
</dbReference>
<feature type="domain" description="Fibronectin type-III" evidence="3">
    <location>
        <begin position="452"/>
        <end position="542"/>
    </location>
</feature>
<organism evidence="4 5">
    <name type="scientific">Hymenobacter gummosus</name>
    <dbReference type="NCBI Taxonomy" id="1776032"/>
    <lineage>
        <taxon>Bacteria</taxon>
        <taxon>Pseudomonadati</taxon>
        <taxon>Bacteroidota</taxon>
        <taxon>Cytophagia</taxon>
        <taxon>Cytophagales</taxon>
        <taxon>Hymenobacteraceae</taxon>
        <taxon>Hymenobacter</taxon>
    </lineage>
</organism>
<dbReference type="PANTHER" id="PTHR46708:SF2">
    <property type="entry name" value="FIBRONECTIN TYPE-III DOMAIN-CONTAINING PROTEIN"/>
    <property type="match status" value="1"/>
</dbReference>
<dbReference type="InterPro" id="IPR045474">
    <property type="entry name" value="GEVED"/>
</dbReference>
<keyword evidence="5" id="KW-1185">Reference proteome</keyword>
<keyword evidence="2" id="KW-0812">Transmembrane</keyword>
<dbReference type="InterPro" id="IPR050991">
    <property type="entry name" value="ECM_Regulatory_Proteins"/>
</dbReference>
<dbReference type="Pfam" id="PF00041">
    <property type="entry name" value="fn3"/>
    <property type="match status" value="3"/>
</dbReference>
<feature type="domain" description="Fibronectin type-III" evidence="3">
    <location>
        <begin position="545"/>
        <end position="631"/>
    </location>
</feature>
<dbReference type="OrthoDB" id="951108at2"/>
<evidence type="ECO:0000313" key="5">
    <source>
        <dbReference type="Proteomes" id="UP000282184"/>
    </source>
</evidence>
<feature type="domain" description="Fibronectin type-III" evidence="3">
    <location>
        <begin position="633"/>
        <end position="718"/>
    </location>
</feature>
<sequence length="963" mass="97186">MKSGIFYALCPACFFGVCAFFFPLISLSMPESLLTRARRLAPGPLLAVLLFLLLGSFTARAQAPANDDPCGAVTLTANGSLCTSPTLSTNVGATTTTPNGYTLPSGCGTASQPKDVWFKFTTSASGPSSFGVAITVTGNPAGIIRLFSAPSCSGPFTDAVVCSAATTPNTVAPRLTTGSLTANTTYYIQVAGSTNADTPGQFTICLTDGPATPTCGVPQIGGFVSTGLTSGEIPITLGLNNAFPITVVLQTLPNQNPIATYTVNSSAPLVLTGLTPGANYRIQATATCPTGGQSTSSYSIRVPIPNDESCGAIDLPLNGTVCTPTQASNNGATASANSNFLMGCGGQPSARRDVWFKVTTAASGPGSTSFYVTVDGEAAKRILLLSAASCSSSFTQLACVINAGSAGSAPVLNATNLTPNTTYYLLVDNTGFFTTGTEGPFTICVASVPPCPPLTLAPTTTSITSTTARVLFNTPNAPPAPTSYTVTYTPQGGTATTVQVPSGPATLTGLMPGTTYSVCVAGNCAGGGQAPPVCTSFTTLAACPTPTGLNVTNVTTTSAQLNFTGPSNGTGYTITLTPQGGTPVTITANGSPVQLPNLTPSTEYTVSVVASCGASLTSQPATLTFSSSAPCPAVTGLTVTPTTTSSATVRFSGPANATGYVVTYVPVGGGTPLNLQVTASPVLITSLTPLTAYTITVTTLCTGNLASQPATTVYTGLPYCATGLGGSCPPSINTVAIPGTTLNSPSTGCAGTSGNYYMLYPASGSTTTILRQGQSYQFSVTPSGSDSDIMAWIDFNRNGQFEASEGTQVVLAGASNVPAVANFTVPATAQLGPTGMRVRTRIPGAGLGPGDACTQVGSGETEDYVVTIDVALAVRSNALAAQVSVYPNPAQQSFQLTLPAQLSRAGVQATLLNALGQPVQQQHFAPAAAGLQAQVEVGRLPRGVYTLHLTTAAGPVTKRVVVE</sequence>
<keyword evidence="1" id="KW-0677">Repeat</keyword>
<proteinExistence type="predicted"/>
<dbReference type="InterPro" id="IPR036116">
    <property type="entry name" value="FN3_sf"/>
</dbReference>